<dbReference type="AlphaFoldDB" id="A0A2A2DB98"/>
<dbReference type="Gene3D" id="2.60.40.10">
    <property type="entry name" value="Immunoglobulins"/>
    <property type="match status" value="1"/>
</dbReference>
<keyword evidence="4" id="KW-1185">Reference proteome</keyword>
<gene>
    <name evidence="3" type="ORF">CK936_11740</name>
</gene>
<dbReference type="EMBL" id="NSJV01000223">
    <property type="protein sequence ID" value="PAU48717.1"/>
    <property type="molecule type" value="Genomic_DNA"/>
</dbReference>
<evidence type="ECO:0000313" key="3">
    <source>
        <dbReference type="EMBL" id="PAU48717.1"/>
    </source>
</evidence>
<sequence>MMTMSLQIDSIDPAQGKQGDQVTLTGTLLRAQALRWGEEEWEEGQWEGGGSKPGEAEIYFTVPEGEGTIQVVAVNGDEQSNAVEFTYV</sequence>
<evidence type="ECO:0000259" key="2">
    <source>
        <dbReference type="Pfam" id="PF01833"/>
    </source>
</evidence>
<reference evidence="3 4" key="1">
    <citation type="submission" date="2017-08" db="EMBL/GenBank/DDBJ databases">
        <title>Genome sequence of Streptomyces albireticuli NRRL B-1670.</title>
        <authorList>
            <person name="Graham D.E."/>
            <person name="Mahan K.M."/>
            <person name="Klingeman D.M."/>
            <person name="Hettich R.L."/>
            <person name="Parry R.J."/>
            <person name="Spain J.C."/>
        </authorList>
    </citation>
    <scope>NUCLEOTIDE SEQUENCE [LARGE SCALE GENOMIC DNA]</scope>
    <source>
        <strain evidence="3 4">NRRL B-1670</strain>
    </source>
</reference>
<dbReference type="Proteomes" id="UP000218944">
    <property type="component" value="Unassembled WGS sequence"/>
</dbReference>
<accession>A0A2A2DB98</accession>
<proteinExistence type="predicted"/>
<dbReference type="InterPro" id="IPR014756">
    <property type="entry name" value="Ig_E-set"/>
</dbReference>
<dbReference type="SUPFAM" id="SSF81296">
    <property type="entry name" value="E set domains"/>
    <property type="match status" value="1"/>
</dbReference>
<evidence type="ECO:0000256" key="1">
    <source>
        <dbReference type="SAM" id="MobiDB-lite"/>
    </source>
</evidence>
<dbReference type="GO" id="GO:0005975">
    <property type="term" value="P:carbohydrate metabolic process"/>
    <property type="evidence" value="ECO:0007669"/>
    <property type="project" value="UniProtKB-ARBA"/>
</dbReference>
<feature type="domain" description="IPT/TIG" evidence="2">
    <location>
        <begin position="7"/>
        <end position="87"/>
    </location>
</feature>
<protein>
    <recommendedName>
        <fullName evidence="2">IPT/TIG domain-containing protein</fullName>
    </recommendedName>
</protein>
<dbReference type="Pfam" id="PF01833">
    <property type="entry name" value="TIG"/>
    <property type="match status" value="1"/>
</dbReference>
<dbReference type="InterPro" id="IPR013783">
    <property type="entry name" value="Ig-like_fold"/>
</dbReference>
<dbReference type="InterPro" id="IPR002909">
    <property type="entry name" value="IPT_dom"/>
</dbReference>
<name>A0A2A2DB98_9ACTN</name>
<feature type="region of interest" description="Disordered" evidence="1">
    <location>
        <begin position="1"/>
        <end position="20"/>
    </location>
</feature>
<organism evidence="3 4">
    <name type="scientific">Streptomyces albireticuli</name>
    <dbReference type="NCBI Taxonomy" id="1940"/>
    <lineage>
        <taxon>Bacteria</taxon>
        <taxon>Bacillati</taxon>
        <taxon>Actinomycetota</taxon>
        <taxon>Actinomycetes</taxon>
        <taxon>Kitasatosporales</taxon>
        <taxon>Streptomycetaceae</taxon>
        <taxon>Streptomyces</taxon>
    </lineage>
</organism>
<comment type="caution">
    <text evidence="3">The sequence shown here is derived from an EMBL/GenBank/DDBJ whole genome shotgun (WGS) entry which is preliminary data.</text>
</comment>
<evidence type="ECO:0000313" key="4">
    <source>
        <dbReference type="Proteomes" id="UP000218944"/>
    </source>
</evidence>